<name>A0AAV4DLN0_9GAST</name>
<sequence>MGVGGTMDSESALRCARTPLSRVRALPPAPRPDGGGPESLRSSCCGRAISTNQTNLLRRAECTLTRTQTRDHSYSDCQRYRHQGFPAGGEEMSMREKRNVTFQEPEIRRAFQDEPNNNKEAKSKPGIPVSHISSNGGSVGFTGDKNPAANGSSSCLSSSNKKAADENPRSNRSRSRARSRSWSRFRARRAKSQDAGSVATSMISGRDTSAGGLKRDRSLVSLVRTGSRNSVRSLVKLFETRTISTVS</sequence>
<gene>
    <name evidence="2" type="ORF">PoB_007147500</name>
</gene>
<feature type="region of interest" description="Disordered" evidence="1">
    <location>
        <begin position="108"/>
        <end position="212"/>
    </location>
</feature>
<comment type="caution">
    <text evidence="2">The sequence shown here is derived from an EMBL/GenBank/DDBJ whole genome shotgun (WGS) entry which is preliminary data.</text>
</comment>
<evidence type="ECO:0000313" key="2">
    <source>
        <dbReference type="EMBL" id="GFO44970.1"/>
    </source>
</evidence>
<proteinExistence type="predicted"/>
<feature type="region of interest" description="Disordered" evidence="1">
    <location>
        <begin position="1"/>
        <end position="42"/>
    </location>
</feature>
<feature type="compositionally biased region" description="Basic and acidic residues" evidence="1">
    <location>
        <begin position="108"/>
        <end position="123"/>
    </location>
</feature>
<accession>A0AAV4DLN0</accession>
<evidence type="ECO:0000256" key="1">
    <source>
        <dbReference type="SAM" id="MobiDB-lite"/>
    </source>
</evidence>
<keyword evidence="3" id="KW-1185">Reference proteome</keyword>
<reference evidence="2 3" key="1">
    <citation type="journal article" date="2021" name="Elife">
        <title>Chloroplast acquisition without the gene transfer in kleptoplastic sea slugs, Plakobranchus ocellatus.</title>
        <authorList>
            <person name="Maeda T."/>
            <person name="Takahashi S."/>
            <person name="Yoshida T."/>
            <person name="Shimamura S."/>
            <person name="Takaki Y."/>
            <person name="Nagai Y."/>
            <person name="Toyoda A."/>
            <person name="Suzuki Y."/>
            <person name="Arimoto A."/>
            <person name="Ishii H."/>
            <person name="Satoh N."/>
            <person name="Nishiyama T."/>
            <person name="Hasebe M."/>
            <person name="Maruyama T."/>
            <person name="Minagawa J."/>
            <person name="Obokata J."/>
            <person name="Shigenobu S."/>
        </authorList>
    </citation>
    <scope>NUCLEOTIDE SEQUENCE [LARGE SCALE GENOMIC DNA]</scope>
</reference>
<evidence type="ECO:0000313" key="3">
    <source>
        <dbReference type="Proteomes" id="UP000735302"/>
    </source>
</evidence>
<dbReference type="AlphaFoldDB" id="A0AAV4DLN0"/>
<dbReference type="Proteomes" id="UP000735302">
    <property type="component" value="Unassembled WGS sequence"/>
</dbReference>
<feature type="compositionally biased region" description="Basic residues" evidence="1">
    <location>
        <begin position="171"/>
        <end position="190"/>
    </location>
</feature>
<feature type="compositionally biased region" description="Polar residues" evidence="1">
    <location>
        <begin position="194"/>
        <end position="207"/>
    </location>
</feature>
<protein>
    <submittedName>
        <fullName evidence="2">Uncharacterized protein</fullName>
    </submittedName>
</protein>
<dbReference type="EMBL" id="BLXT01007988">
    <property type="protein sequence ID" value="GFO44970.1"/>
    <property type="molecule type" value="Genomic_DNA"/>
</dbReference>
<organism evidence="2 3">
    <name type="scientific">Plakobranchus ocellatus</name>
    <dbReference type="NCBI Taxonomy" id="259542"/>
    <lineage>
        <taxon>Eukaryota</taxon>
        <taxon>Metazoa</taxon>
        <taxon>Spiralia</taxon>
        <taxon>Lophotrochozoa</taxon>
        <taxon>Mollusca</taxon>
        <taxon>Gastropoda</taxon>
        <taxon>Heterobranchia</taxon>
        <taxon>Euthyneura</taxon>
        <taxon>Panpulmonata</taxon>
        <taxon>Sacoglossa</taxon>
        <taxon>Placobranchoidea</taxon>
        <taxon>Plakobranchidae</taxon>
        <taxon>Plakobranchus</taxon>
    </lineage>
</organism>